<evidence type="ECO:0000256" key="1">
    <source>
        <dbReference type="SAM" id="MobiDB-lite"/>
    </source>
</evidence>
<name>A0ABQ0M106_MYCCL</name>
<reference evidence="2" key="1">
    <citation type="submission" date="2014-09" db="EMBL/GenBank/DDBJ databases">
        <title>Genome sequence of the luminous mushroom Mycena chlorophos for searching fungal bioluminescence genes.</title>
        <authorList>
            <person name="Tanaka Y."/>
            <person name="Kasuga D."/>
            <person name="Oba Y."/>
            <person name="Hase S."/>
            <person name="Sato K."/>
            <person name="Oba Y."/>
            <person name="Sakakibara Y."/>
        </authorList>
    </citation>
    <scope>NUCLEOTIDE SEQUENCE</scope>
</reference>
<organism evidence="2 3">
    <name type="scientific">Mycena chlorophos</name>
    <name type="common">Agaric fungus</name>
    <name type="synonym">Agaricus chlorophos</name>
    <dbReference type="NCBI Taxonomy" id="658473"/>
    <lineage>
        <taxon>Eukaryota</taxon>
        <taxon>Fungi</taxon>
        <taxon>Dikarya</taxon>
        <taxon>Basidiomycota</taxon>
        <taxon>Agaricomycotina</taxon>
        <taxon>Agaricomycetes</taxon>
        <taxon>Agaricomycetidae</taxon>
        <taxon>Agaricales</taxon>
        <taxon>Marasmiineae</taxon>
        <taxon>Mycenaceae</taxon>
        <taxon>Mycena</taxon>
    </lineage>
</organism>
<dbReference type="Proteomes" id="UP000815677">
    <property type="component" value="Unassembled WGS sequence"/>
</dbReference>
<feature type="compositionally biased region" description="Basic residues" evidence="1">
    <location>
        <begin position="41"/>
        <end position="51"/>
    </location>
</feature>
<protein>
    <submittedName>
        <fullName evidence="2">Uncharacterized protein</fullName>
    </submittedName>
</protein>
<evidence type="ECO:0000313" key="3">
    <source>
        <dbReference type="Proteomes" id="UP000815677"/>
    </source>
</evidence>
<gene>
    <name evidence="2" type="ORF">MCHLO_13157</name>
</gene>
<dbReference type="EMBL" id="DF849311">
    <property type="protein sequence ID" value="GAT56512.1"/>
    <property type="molecule type" value="Genomic_DNA"/>
</dbReference>
<proteinExistence type="predicted"/>
<evidence type="ECO:0000313" key="2">
    <source>
        <dbReference type="EMBL" id="GAT56512.1"/>
    </source>
</evidence>
<accession>A0ABQ0M106</accession>
<feature type="region of interest" description="Disordered" evidence="1">
    <location>
        <begin position="25"/>
        <end position="58"/>
    </location>
</feature>
<keyword evidence="3" id="KW-1185">Reference proteome</keyword>
<sequence length="141" mass="15551">MSLWLDGSSWSASCRPPVERNFCRRGALQSGSKRQAGARRSACRPARRHRARPSETTSERVQRFYSTVTYVFHLAWISQTFPSTGTSLQRPSTSLAHIFLFATLHVLSPTPGQAASPACGRSSRDLTANERLFCPHLAGSS</sequence>